<gene>
    <name evidence="1" type="ORF">IQ215_03805</name>
</gene>
<evidence type="ECO:0008006" key="3">
    <source>
        <dbReference type="Google" id="ProtNLM"/>
    </source>
</evidence>
<sequence length="156" mass="17782">MTKAVVYPIVVATIFVSGCYPIENIKQNSLANQQQTSYAANNSPEDEIPTDIFSIIENEKRNNIKRPTNTAERRQMFYDELPPNFHQLPRSEQIKIRDRLIYSTMVEFREQSDINSVNEDIYEYDLPSSENSNTGSSSSHVNVFDYGIPYSGSGAE</sequence>
<reference evidence="1 2" key="1">
    <citation type="submission" date="2020-10" db="EMBL/GenBank/DDBJ databases">
        <authorList>
            <person name="Castelo-Branco R."/>
            <person name="Eusebio N."/>
            <person name="Adriana R."/>
            <person name="Vieira A."/>
            <person name="Brugerolle De Fraissinette N."/>
            <person name="Rezende De Castro R."/>
            <person name="Schneider M.P."/>
            <person name="Vasconcelos V."/>
            <person name="Leao P.N."/>
        </authorList>
    </citation>
    <scope>NUCLEOTIDE SEQUENCE [LARGE SCALE GENOMIC DNA]</scope>
    <source>
        <strain evidence="1 2">LEGE 03274</strain>
    </source>
</reference>
<dbReference type="EMBL" id="JADEWC010000005">
    <property type="protein sequence ID" value="MBE9221813.1"/>
    <property type="molecule type" value="Genomic_DNA"/>
</dbReference>
<keyword evidence="2" id="KW-1185">Reference proteome</keyword>
<evidence type="ECO:0000313" key="1">
    <source>
        <dbReference type="EMBL" id="MBE9221813.1"/>
    </source>
</evidence>
<dbReference type="RefSeq" id="WP_193799993.1">
    <property type="nucleotide sequence ID" value="NZ_JADEWC010000005.1"/>
</dbReference>
<dbReference type="Proteomes" id="UP000654604">
    <property type="component" value="Unassembled WGS sequence"/>
</dbReference>
<comment type="caution">
    <text evidence="1">The sequence shown here is derived from an EMBL/GenBank/DDBJ whole genome shotgun (WGS) entry which is preliminary data.</text>
</comment>
<protein>
    <recommendedName>
        <fullName evidence="3">Lipoprotein</fullName>
    </recommendedName>
</protein>
<evidence type="ECO:0000313" key="2">
    <source>
        <dbReference type="Proteomes" id="UP000654604"/>
    </source>
</evidence>
<proteinExistence type="predicted"/>
<dbReference type="PROSITE" id="PS51257">
    <property type="entry name" value="PROKAR_LIPOPROTEIN"/>
    <property type="match status" value="1"/>
</dbReference>
<name>A0ABR9V1Q6_9CHRO</name>
<accession>A0ABR9V1Q6</accession>
<organism evidence="1 2">
    <name type="scientific">Cyanobacterium stanieri LEGE 03274</name>
    <dbReference type="NCBI Taxonomy" id="1828756"/>
    <lineage>
        <taxon>Bacteria</taxon>
        <taxon>Bacillati</taxon>
        <taxon>Cyanobacteriota</taxon>
        <taxon>Cyanophyceae</taxon>
        <taxon>Oscillatoriophycideae</taxon>
        <taxon>Chroococcales</taxon>
        <taxon>Geminocystaceae</taxon>
        <taxon>Cyanobacterium</taxon>
    </lineage>
</organism>